<organism evidence="1 2">
    <name type="scientific">Brachionus plicatilis</name>
    <name type="common">Marine rotifer</name>
    <name type="synonym">Brachionus muelleri</name>
    <dbReference type="NCBI Taxonomy" id="10195"/>
    <lineage>
        <taxon>Eukaryota</taxon>
        <taxon>Metazoa</taxon>
        <taxon>Spiralia</taxon>
        <taxon>Gnathifera</taxon>
        <taxon>Rotifera</taxon>
        <taxon>Eurotatoria</taxon>
        <taxon>Monogononta</taxon>
        <taxon>Pseudotrocha</taxon>
        <taxon>Ploima</taxon>
        <taxon>Brachionidae</taxon>
        <taxon>Brachionus</taxon>
    </lineage>
</organism>
<dbReference type="Proteomes" id="UP000276133">
    <property type="component" value="Unassembled WGS sequence"/>
</dbReference>
<sequence>MNKKSDYGEQAYGNHLLRKPPMLAALQFEWIIDAMKWCNKVCCTINLNNNKINALNKLAEAVINSSSVNQFKRPYIKDI</sequence>
<evidence type="ECO:0000313" key="1">
    <source>
        <dbReference type="EMBL" id="RNA02256.1"/>
    </source>
</evidence>
<proteinExistence type="predicted"/>
<reference evidence="1 2" key="1">
    <citation type="journal article" date="2018" name="Sci. Rep.">
        <title>Genomic signatures of local adaptation to the degree of environmental predictability in rotifers.</title>
        <authorList>
            <person name="Franch-Gras L."/>
            <person name="Hahn C."/>
            <person name="Garcia-Roger E.M."/>
            <person name="Carmona M.J."/>
            <person name="Serra M."/>
            <person name="Gomez A."/>
        </authorList>
    </citation>
    <scope>NUCLEOTIDE SEQUENCE [LARGE SCALE GENOMIC DNA]</scope>
    <source>
        <strain evidence="1">HYR1</strain>
    </source>
</reference>
<comment type="caution">
    <text evidence="1">The sequence shown here is derived from an EMBL/GenBank/DDBJ whole genome shotgun (WGS) entry which is preliminary data.</text>
</comment>
<keyword evidence="2" id="KW-1185">Reference proteome</keyword>
<evidence type="ECO:0000313" key="2">
    <source>
        <dbReference type="Proteomes" id="UP000276133"/>
    </source>
</evidence>
<name>A0A3M7PT15_BRAPC</name>
<dbReference type="EMBL" id="REGN01008957">
    <property type="protein sequence ID" value="RNA02256.1"/>
    <property type="molecule type" value="Genomic_DNA"/>
</dbReference>
<gene>
    <name evidence="1" type="ORF">BpHYR1_019637</name>
</gene>
<accession>A0A3M7PT15</accession>
<protein>
    <submittedName>
        <fullName evidence="1">Uncharacterized protein</fullName>
    </submittedName>
</protein>
<dbReference type="AlphaFoldDB" id="A0A3M7PT15"/>